<dbReference type="PANTHER" id="PTHR36435:SF1">
    <property type="entry name" value="CAAX AMINO TERMINAL PROTEASE FAMILY PROTEIN"/>
    <property type="match status" value="1"/>
</dbReference>
<dbReference type="GO" id="GO:0008237">
    <property type="term" value="F:metallopeptidase activity"/>
    <property type="evidence" value="ECO:0007669"/>
    <property type="project" value="UniProtKB-KW"/>
</dbReference>
<keyword evidence="3" id="KW-0645">Protease</keyword>
<dbReference type="InterPro" id="IPR052710">
    <property type="entry name" value="CAAX_protease"/>
</dbReference>
<feature type="transmembrane region" description="Helical" evidence="1">
    <location>
        <begin position="38"/>
        <end position="62"/>
    </location>
</feature>
<keyword evidence="3" id="KW-0482">Metalloprotease</keyword>
<evidence type="ECO:0000259" key="2">
    <source>
        <dbReference type="Pfam" id="PF02517"/>
    </source>
</evidence>
<dbReference type="EMBL" id="JAFBIT010000002">
    <property type="protein sequence ID" value="MCF2652588.1"/>
    <property type="molecule type" value="Genomic_DNA"/>
</dbReference>
<dbReference type="Pfam" id="PF02517">
    <property type="entry name" value="Rce1-like"/>
    <property type="match status" value="1"/>
</dbReference>
<feature type="transmembrane region" description="Helical" evidence="1">
    <location>
        <begin position="280"/>
        <end position="300"/>
    </location>
</feature>
<feature type="domain" description="CAAX prenyl protease 2/Lysostaphin resistance protein A-like" evidence="2">
    <location>
        <begin position="171"/>
        <end position="257"/>
    </location>
</feature>
<reference evidence="3 4" key="1">
    <citation type="submission" date="2020-12" db="EMBL/GenBank/DDBJ databases">
        <title>Whole genome sequences of gut porcine anaerobes.</title>
        <authorList>
            <person name="Kubasova T."/>
            <person name="Jahodarova E."/>
            <person name="Rychlik I."/>
        </authorList>
    </citation>
    <scope>NUCLEOTIDE SEQUENCE [LARGE SCALE GENOMIC DNA]</scope>
    <source>
        <strain evidence="3 4">An867</strain>
    </source>
</reference>
<evidence type="ECO:0000313" key="4">
    <source>
        <dbReference type="Proteomes" id="UP001299220"/>
    </source>
</evidence>
<feature type="transmembrane region" description="Helical" evidence="1">
    <location>
        <begin position="244"/>
        <end position="268"/>
    </location>
</feature>
<accession>A0ABS9CN54</accession>
<keyword evidence="3" id="KW-0378">Hydrolase</keyword>
<keyword evidence="1" id="KW-1133">Transmembrane helix</keyword>
<feature type="transmembrane region" description="Helical" evidence="1">
    <location>
        <begin position="206"/>
        <end position="238"/>
    </location>
</feature>
<proteinExistence type="predicted"/>
<dbReference type="Proteomes" id="UP001299220">
    <property type="component" value="Unassembled WGS sequence"/>
</dbReference>
<sequence>MNQQNYMPPYDGSAWYVPAWADPQKLEQKELRRASSRLSFAVLASLPIQMLLSMLASLLLMFCGVNLYALGANSIGGFPATAYYLLSSVVSFVSIVLPFSFFLFLGKRRLEDTILVEKTGALNGVLLVFAGLFVCMIMNIPANLISQLLEQAGLNGAVNTESFTVNSAADLVTMFLSVVLVAPVTEEFAFRGVTAAVMRRWGDWPAVIFSALIFAMAHYSFQALPVVLMGGFVMALLYVRTRNIWINIFVHFLNNLIATLPIAVEYLFGTDAAQIADNAAFFAVVGFGISALVILLVRHFTGHPVFRSPMQHGIPVRNKALQLVVNPGFITYFVCFIAMAVIALYAV</sequence>
<evidence type="ECO:0000313" key="3">
    <source>
        <dbReference type="EMBL" id="MCF2652588.1"/>
    </source>
</evidence>
<keyword evidence="4" id="KW-1185">Reference proteome</keyword>
<feature type="transmembrane region" description="Helical" evidence="1">
    <location>
        <begin position="165"/>
        <end position="185"/>
    </location>
</feature>
<keyword evidence="1" id="KW-0812">Transmembrane</keyword>
<dbReference type="InterPro" id="IPR003675">
    <property type="entry name" value="Rce1/LyrA-like_dom"/>
</dbReference>
<gene>
    <name evidence="3" type="ORF">JQM67_08230</name>
</gene>
<comment type="caution">
    <text evidence="3">The sequence shown here is derived from an EMBL/GenBank/DDBJ whole genome shotgun (WGS) entry which is preliminary data.</text>
</comment>
<keyword evidence="1" id="KW-0472">Membrane</keyword>
<name>A0ABS9CN54_9FIRM</name>
<feature type="transmembrane region" description="Helical" evidence="1">
    <location>
        <begin position="82"/>
        <end position="105"/>
    </location>
</feature>
<feature type="transmembrane region" description="Helical" evidence="1">
    <location>
        <begin position="320"/>
        <end position="346"/>
    </location>
</feature>
<dbReference type="RefSeq" id="WP_235323622.1">
    <property type="nucleotide sequence ID" value="NZ_JAFBIT010000002.1"/>
</dbReference>
<evidence type="ECO:0000256" key="1">
    <source>
        <dbReference type="SAM" id="Phobius"/>
    </source>
</evidence>
<organism evidence="3 4">
    <name type="scientific">Anaeromassilibacillus senegalensis</name>
    <dbReference type="NCBI Taxonomy" id="1673717"/>
    <lineage>
        <taxon>Bacteria</taxon>
        <taxon>Bacillati</taxon>
        <taxon>Bacillota</taxon>
        <taxon>Clostridia</taxon>
        <taxon>Eubacteriales</taxon>
        <taxon>Acutalibacteraceae</taxon>
        <taxon>Anaeromassilibacillus</taxon>
    </lineage>
</organism>
<dbReference type="PANTHER" id="PTHR36435">
    <property type="entry name" value="SLR1288 PROTEIN"/>
    <property type="match status" value="1"/>
</dbReference>
<protein>
    <submittedName>
        <fullName evidence="3">CPBP family intramembrane metalloprotease</fullName>
    </submittedName>
</protein>
<feature type="transmembrane region" description="Helical" evidence="1">
    <location>
        <begin position="125"/>
        <end position="145"/>
    </location>
</feature>